<protein>
    <submittedName>
        <fullName evidence="1">Uncharacterized protein</fullName>
    </submittedName>
</protein>
<proteinExistence type="predicted"/>
<evidence type="ECO:0000313" key="2">
    <source>
        <dbReference type="Proteomes" id="UP001152531"/>
    </source>
</evidence>
<accession>A0ACA9YDM0</accession>
<comment type="caution">
    <text evidence="1">The sequence shown here is derived from an EMBL/GenBank/DDBJ whole genome shotgun (WGS) entry which is preliminary data.</text>
</comment>
<keyword evidence="2" id="KW-1185">Reference proteome</keyword>
<dbReference type="EMBL" id="CALSDN010000013">
    <property type="protein sequence ID" value="CAH6723182.1"/>
    <property type="molecule type" value="Genomic_DNA"/>
</dbReference>
<evidence type="ECO:0000313" key="1">
    <source>
        <dbReference type="EMBL" id="CAH6723182.1"/>
    </source>
</evidence>
<name>A0ACA9YDM0_9ASCO</name>
<organism evidence="1 2">
    <name type="scientific">[Candida] jaroonii</name>
    <dbReference type="NCBI Taxonomy" id="467808"/>
    <lineage>
        <taxon>Eukaryota</taxon>
        <taxon>Fungi</taxon>
        <taxon>Dikarya</taxon>
        <taxon>Ascomycota</taxon>
        <taxon>Saccharomycotina</taxon>
        <taxon>Pichiomycetes</taxon>
        <taxon>Debaryomycetaceae</taxon>
        <taxon>Yamadazyma</taxon>
    </lineage>
</organism>
<sequence length="420" mass="49405">MNKEKVQQSIKKWMKWVAALLIFRRDRAVIWSSFLSLNPAFKELLKSSGIKASKPQVARLSNLLSTGLLYLAISGSSSFPSDYGIIYIWSSYISELNPPSHSQILVSKTSPYFKLNYYNSPKLRYLYNNKHYIIFPVMFAQMLSNYLTPTKFKLNQRYLSSSIKSRILNPIWINFEMGYKTHKINWSGLLRNYLLHNLSFFAIYGALNFKKRVIDHYYELKHKVYNANKLKDFKSVFLNYLTFIFHKSNSITNFIYLPNLISILLISLTSPLIRYINNSTHKKTLFKSYIKSIGLVAGFITMVANSMDLIPDYNYNLTNYDEDNMDIHETSNIRRISDGFFNALNLYLIKLLVLQKWRILKENHPIFRYFKLKSWRTLENVVFCYGIFKLMNLNDFLKVTKGKDYGLKENSLIKAIDRIM</sequence>
<dbReference type="Proteomes" id="UP001152531">
    <property type="component" value="Unassembled WGS sequence"/>
</dbReference>
<reference evidence="1" key="1">
    <citation type="submission" date="2022-06" db="EMBL/GenBank/DDBJ databases">
        <authorList>
            <person name="Legras J.-L."/>
            <person name="Devillers H."/>
            <person name="Grondin C."/>
        </authorList>
    </citation>
    <scope>NUCLEOTIDE SEQUENCE</scope>
    <source>
        <strain evidence="1">CLIB 1444</strain>
    </source>
</reference>
<gene>
    <name evidence="1" type="ORF">CLIB1444_13S02168</name>
</gene>